<reference evidence="1 2" key="1">
    <citation type="submission" date="2024-02" db="EMBL/GenBank/DDBJ databases">
        <title>de novo genome assembly of Solanum bulbocastanum strain 11H21.</title>
        <authorList>
            <person name="Hosaka A.J."/>
        </authorList>
    </citation>
    <scope>NUCLEOTIDE SEQUENCE [LARGE SCALE GENOMIC DNA]</scope>
    <source>
        <tissue evidence="1">Young leaves</tissue>
    </source>
</reference>
<dbReference type="EMBL" id="JBANQN010000009">
    <property type="protein sequence ID" value="KAK6779746.1"/>
    <property type="molecule type" value="Genomic_DNA"/>
</dbReference>
<dbReference type="AlphaFoldDB" id="A0AAN8T6V5"/>
<name>A0AAN8T6V5_SOLBU</name>
<proteinExistence type="predicted"/>
<gene>
    <name evidence="1" type="ORF">RDI58_021930</name>
</gene>
<protein>
    <submittedName>
        <fullName evidence="1">Uncharacterized protein</fullName>
    </submittedName>
</protein>
<accession>A0AAN8T6V5</accession>
<dbReference type="Proteomes" id="UP001371456">
    <property type="component" value="Unassembled WGS sequence"/>
</dbReference>
<evidence type="ECO:0000313" key="2">
    <source>
        <dbReference type="Proteomes" id="UP001371456"/>
    </source>
</evidence>
<sequence length="27" mass="3303">MEKGKSIDIELTEEELRMKLQRLRQEV</sequence>
<evidence type="ECO:0000313" key="1">
    <source>
        <dbReference type="EMBL" id="KAK6779746.1"/>
    </source>
</evidence>
<keyword evidence="2" id="KW-1185">Reference proteome</keyword>
<organism evidence="1 2">
    <name type="scientific">Solanum bulbocastanum</name>
    <name type="common">Wild potato</name>
    <dbReference type="NCBI Taxonomy" id="147425"/>
    <lineage>
        <taxon>Eukaryota</taxon>
        <taxon>Viridiplantae</taxon>
        <taxon>Streptophyta</taxon>
        <taxon>Embryophyta</taxon>
        <taxon>Tracheophyta</taxon>
        <taxon>Spermatophyta</taxon>
        <taxon>Magnoliopsida</taxon>
        <taxon>eudicotyledons</taxon>
        <taxon>Gunneridae</taxon>
        <taxon>Pentapetalae</taxon>
        <taxon>asterids</taxon>
        <taxon>lamiids</taxon>
        <taxon>Solanales</taxon>
        <taxon>Solanaceae</taxon>
        <taxon>Solanoideae</taxon>
        <taxon>Solaneae</taxon>
        <taxon>Solanum</taxon>
    </lineage>
</organism>
<comment type="caution">
    <text evidence="1">The sequence shown here is derived from an EMBL/GenBank/DDBJ whole genome shotgun (WGS) entry which is preliminary data.</text>
</comment>